<sequence>MPIVSALLLSALVLTTSTLGVDGRLTLDTMSSSLKRMEYAVRGQVVIAADKIQADLTAHAPGSEDFDFEKILYTNIGNPQSVGQKELTWPRQVLSLVDLPNEVGVDHPDVLKMYPKDAVKRAKEIKLGLGSGSGAYSHSKGAKIFRDDVAAFIKKRDDGVASDPEDIYLTNGASAGIENVLKALIADPSCGMMIPIPQYPIYSALLDLHNGQKVPYYLDEDRCWEINIRELERSLTAAQEAGVNVVGLVLINPGNPTGQVLSKEGVQDVVRFCAANDLVLMSDEVYQENVYDDTPFYSAKRAAYDCGLLEDDRLQLVSFHSASKGVFGECGRRGGYMELVGFDQTVKDHLYKLASSGLCSSISGQIMISLMARGPEKGDESYESHELEKSLIFESLKRRSKIVEAGLNAVEGMSCQPAQGAMYCFPSVQVPDRAIEAAAKLGLPPDTFYALSLLERTGVCVVPASGFGQRKGRFGFRTTFLPQEEDLSNAVSAIRRHHEEFSLKYK</sequence>
<keyword evidence="7" id="KW-0732">Signal</keyword>
<keyword evidence="5" id="KW-0663">Pyridoxal phosphate</keyword>
<dbReference type="InterPro" id="IPR015421">
    <property type="entry name" value="PyrdxlP-dep_Trfase_major"/>
</dbReference>
<comment type="caution">
    <text evidence="9">The sequence shown here is derived from an EMBL/GenBank/DDBJ whole genome shotgun (WGS) entry which is preliminary data.</text>
</comment>
<evidence type="ECO:0000256" key="1">
    <source>
        <dbReference type="ARBA" id="ARBA00001933"/>
    </source>
</evidence>
<evidence type="ECO:0000259" key="8">
    <source>
        <dbReference type="Pfam" id="PF00155"/>
    </source>
</evidence>
<evidence type="ECO:0000256" key="5">
    <source>
        <dbReference type="ARBA" id="ARBA00022898"/>
    </source>
</evidence>
<evidence type="ECO:0000256" key="3">
    <source>
        <dbReference type="ARBA" id="ARBA00022576"/>
    </source>
</evidence>
<dbReference type="PANTHER" id="PTHR11751">
    <property type="entry name" value="ALANINE AMINOTRANSFERASE"/>
    <property type="match status" value="1"/>
</dbReference>
<dbReference type="GO" id="GO:0004021">
    <property type="term" value="F:L-alanine:2-oxoglutarate aminotransferase activity"/>
    <property type="evidence" value="ECO:0007669"/>
    <property type="project" value="TreeGrafter"/>
</dbReference>
<evidence type="ECO:0000313" key="9">
    <source>
        <dbReference type="EMBL" id="CAJ1959241.1"/>
    </source>
</evidence>
<dbReference type="InterPro" id="IPR015422">
    <property type="entry name" value="PyrdxlP-dep_Trfase_small"/>
</dbReference>
<evidence type="ECO:0000256" key="6">
    <source>
        <dbReference type="ARBA" id="ARBA00025785"/>
    </source>
</evidence>
<dbReference type="InterPro" id="IPR045088">
    <property type="entry name" value="ALAT1/2-like"/>
</dbReference>
<keyword evidence="10" id="KW-1185">Reference proteome</keyword>
<proteinExistence type="inferred from homology"/>
<dbReference type="EMBL" id="CAKOGP040001981">
    <property type="protein sequence ID" value="CAJ1959241.1"/>
    <property type="molecule type" value="Genomic_DNA"/>
</dbReference>
<evidence type="ECO:0000256" key="2">
    <source>
        <dbReference type="ARBA" id="ARBA00011738"/>
    </source>
</evidence>
<dbReference type="FunFam" id="3.90.1150.10:FF:000151">
    <property type="entry name" value="Alanine aminotransferase 2"/>
    <property type="match status" value="1"/>
</dbReference>
<organism evidence="9 10">
    <name type="scientific">Cylindrotheca closterium</name>
    <dbReference type="NCBI Taxonomy" id="2856"/>
    <lineage>
        <taxon>Eukaryota</taxon>
        <taxon>Sar</taxon>
        <taxon>Stramenopiles</taxon>
        <taxon>Ochrophyta</taxon>
        <taxon>Bacillariophyta</taxon>
        <taxon>Bacillariophyceae</taxon>
        <taxon>Bacillariophycidae</taxon>
        <taxon>Bacillariales</taxon>
        <taxon>Bacillariaceae</taxon>
        <taxon>Cylindrotheca</taxon>
    </lineage>
</organism>
<dbReference type="FunFam" id="3.40.640.10:FF:000012">
    <property type="entry name" value="alanine aminotransferase 2"/>
    <property type="match status" value="1"/>
</dbReference>
<dbReference type="CDD" id="cd00609">
    <property type="entry name" value="AAT_like"/>
    <property type="match status" value="1"/>
</dbReference>
<protein>
    <recommendedName>
        <fullName evidence="8">Aminotransferase class I/classII large domain-containing protein</fullName>
    </recommendedName>
</protein>
<comment type="similarity">
    <text evidence="6">Belongs to the class-I pyridoxal-phosphate-dependent aminotransferase family. Alanine aminotransferase subfamily.</text>
</comment>
<dbReference type="GO" id="GO:0030170">
    <property type="term" value="F:pyridoxal phosphate binding"/>
    <property type="evidence" value="ECO:0007669"/>
    <property type="project" value="InterPro"/>
</dbReference>
<evidence type="ECO:0000256" key="7">
    <source>
        <dbReference type="SAM" id="SignalP"/>
    </source>
</evidence>
<dbReference type="AlphaFoldDB" id="A0AAD2JKS5"/>
<gene>
    <name evidence="9" type="ORF">CYCCA115_LOCUS17662</name>
</gene>
<dbReference type="PRINTS" id="PR00753">
    <property type="entry name" value="ACCSYNTHASE"/>
</dbReference>
<name>A0AAD2JKS5_9STRA</name>
<dbReference type="InterPro" id="IPR004839">
    <property type="entry name" value="Aminotransferase_I/II_large"/>
</dbReference>
<feature type="signal peptide" evidence="7">
    <location>
        <begin position="1"/>
        <end position="20"/>
    </location>
</feature>
<dbReference type="PANTHER" id="PTHR11751:SF29">
    <property type="entry name" value="ALANINE TRANSAMINASE"/>
    <property type="match status" value="1"/>
</dbReference>
<feature type="chain" id="PRO_5042106318" description="Aminotransferase class I/classII large domain-containing protein" evidence="7">
    <location>
        <begin position="21"/>
        <end position="506"/>
    </location>
</feature>
<evidence type="ECO:0000313" key="10">
    <source>
        <dbReference type="Proteomes" id="UP001295423"/>
    </source>
</evidence>
<dbReference type="Gene3D" id="1.10.287.1970">
    <property type="match status" value="1"/>
</dbReference>
<feature type="domain" description="Aminotransferase class I/classII large" evidence="8">
    <location>
        <begin position="114"/>
        <end position="494"/>
    </location>
</feature>
<dbReference type="Gene3D" id="3.40.640.10">
    <property type="entry name" value="Type I PLP-dependent aspartate aminotransferase-like (Major domain)"/>
    <property type="match status" value="1"/>
</dbReference>
<dbReference type="InterPro" id="IPR015424">
    <property type="entry name" value="PyrdxlP-dep_Trfase"/>
</dbReference>
<comment type="subunit">
    <text evidence="2">Homodimer.</text>
</comment>
<accession>A0AAD2JKS5</accession>
<dbReference type="Pfam" id="PF00155">
    <property type="entry name" value="Aminotran_1_2"/>
    <property type="match status" value="1"/>
</dbReference>
<keyword evidence="3" id="KW-0032">Aminotransferase</keyword>
<dbReference type="SUPFAM" id="SSF53383">
    <property type="entry name" value="PLP-dependent transferases"/>
    <property type="match status" value="1"/>
</dbReference>
<evidence type="ECO:0000256" key="4">
    <source>
        <dbReference type="ARBA" id="ARBA00022679"/>
    </source>
</evidence>
<comment type="cofactor">
    <cofactor evidence="1">
        <name>pyridoxal 5'-phosphate</name>
        <dbReference type="ChEBI" id="CHEBI:597326"/>
    </cofactor>
</comment>
<reference evidence="9" key="1">
    <citation type="submission" date="2023-08" db="EMBL/GenBank/DDBJ databases">
        <authorList>
            <person name="Audoor S."/>
            <person name="Bilcke G."/>
        </authorList>
    </citation>
    <scope>NUCLEOTIDE SEQUENCE</scope>
</reference>
<keyword evidence="4" id="KW-0808">Transferase</keyword>
<dbReference type="Gene3D" id="3.90.1150.10">
    <property type="entry name" value="Aspartate Aminotransferase, domain 1"/>
    <property type="match status" value="1"/>
</dbReference>
<dbReference type="Proteomes" id="UP001295423">
    <property type="component" value="Unassembled WGS sequence"/>
</dbReference>